<gene>
    <name evidence="1" type="ORF">DES40_2367</name>
</gene>
<keyword evidence="2" id="KW-1185">Reference proteome</keyword>
<dbReference type="Proteomes" id="UP000282211">
    <property type="component" value="Unassembled WGS sequence"/>
</dbReference>
<reference evidence="1 2" key="1">
    <citation type="submission" date="2018-10" db="EMBL/GenBank/DDBJ databases">
        <title>Genomic Encyclopedia of Type Strains, Phase IV (KMG-IV): sequencing the most valuable type-strain genomes for metagenomic binning, comparative biology and taxonomic classification.</title>
        <authorList>
            <person name="Goeker M."/>
        </authorList>
    </citation>
    <scope>NUCLEOTIDE SEQUENCE [LARGE SCALE GENOMIC DNA]</scope>
    <source>
        <strain evidence="1 2">DSM 22008</strain>
    </source>
</reference>
<proteinExistence type="predicted"/>
<evidence type="ECO:0000313" key="2">
    <source>
        <dbReference type="Proteomes" id="UP000282211"/>
    </source>
</evidence>
<dbReference type="AlphaFoldDB" id="A0A420WF04"/>
<comment type="caution">
    <text evidence="1">The sequence shown here is derived from an EMBL/GenBank/DDBJ whole genome shotgun (WGS) entry which is preliminary data.</text>
</comment>
<dbReference type="EMBL" id="RBII01000002">
    <property type="protein sequence ID" value="RKQ69566.1"/>
    <property type="molecule type" value="Genomic_DNA"/>
</dbReference>
<dbReference type="RefSeq" id="WP_170144981.1">
    <property type="nucleotide sequence ID" value="NZ_RBII01000002.1"/>
</dbReference>
<dbReference type="InParanoid" id="A0A420WF04"/>
<evidence type="ECO:0000313" key="1">
    <source>
        <dbReference type="EMBL" id="RKQ69566.1"/>
    </source>
</evidence>
<sequence length="46" mass="5070">MKKAVIALIVVLFVLVVGFSFFLTQASPDNAPQEVSITELPDTYEK</sequence>
<protein>
    <submittedName>
        <fullName evidence="1">Uncharacterized protein</fullName>
    </submittedName>
</protein>
<organism evidence="1 2">
    <name type="scientific">Litorimonas taeanensis</name>
    <dbReference type="NCBI Taxonomy" id="568099"/>
    <lineage>
        <taxon>Bacteria</taxon>
        <taxon>Pseudomonadati</taxon>
        <taxon>Pseudomonadota</taxon>
        <taxon>Alphaproteobacteria</taxon>
        <taxon>Maricaulales</taxon>
        <taxon>Robiginitomaculaceae</taxon>
    </lineage>
</organism>
<name>A0A420WF04_9PROT</name>
<accession>A0A420WF04</accession>